<dbReference type="InterPro" id="IPR015010">
    <property type="entry name" value="TERF2IP_Myb"/>
</dbReference>
<evidence type="ECO:0000256" key="1">
    <source>
        <dbReference type="ARBA" id="ARBA00004123"/>
    </source>
</evidence>
<feature type="region of interest" description="Disordered" evidence="7">
    <location>
        <begin position="1155"/>
        <end position="1208"/>
    </location>
</feature>
<comment type="similarity">
    <text evidence="3">Belongs to the RAP1 family.</text>
</comment>
<evidence type="ECO:0000256" key="4">
    <source>
        <dbReference type="ARBA" id="ARBA00022454"/>
    </source>
</evidence>
<organism evidence="9 10">
    <name type="scientific">Daphnia sinensis</name>
    <dbReference type="NCBI Taxonomy" id="1820382"/>
    <lineage>
        <taxon>Eukaryota</taxon>
        <taxon>Metazoa</taxon>
        <taxon>Ecdysozoa</taxon>
        <taxon>Arthropoda</taxon>
        <taxon>Crustacea</taxon>
        <taxon>Branchiopoda</taxon>
        <taxon>Diplostraca</taxon>
        <taxon>Cladocera</taxon>
        <taxon>Anomopoda</taxon>
        <taxon>Daphniidae</taxon>
        <taxon>Daphnia</taxon>
        <taxon>Daphnia similis group</taxon>
    </lineage>
</organism>
<feature type="region of interest" description="Disordered" evidence="7">
    <location>
        <begin position="1040"/>
        <end position="1062"/>
    </location>
</feature>
<dbReference type="SUPFAM" id="SSF52113">
    <property type="entry name" value="BRCT domain"/>
    <property type="match status" value="1"/>
</dbReference>
<evidence type="ECO:0000259" key="8">
    <source>
        <dbReference type="PROSITE" id="PS50090"/>
    </source>
</evidence>
<comment type="subcellular location">
    <subcellularLocation>
        <location evidence="2">Chromosome</location>
        <location evidence="2">Telomere</location>
    </subcellularLocation>
    <subcellularLocation>
        <location evidence="1">Nucleus</location>
    </subcellularLocation>
</comment>
<dbReference type="Pfam" id="PF08914">
    <property type="entry name" value="Myb_Rap1"/>
    <property type="match status" value="2"/>
</dbReference>
<dbReference type="InterPro" id="IPR036420">
    <property type="entry name" value="BRCT_dom_sf"/>
</dbReference>
<feature type="region of interest" description="Disordered" evidence="7">
    <location>
        <begin position="244"/>
        <end position="271"/>
    </location>
</feature>
<feature type="compositionally biased region" description="Polar residues" evidence="7">
    <location>
        <begin position="649"/>
        <end position="661"/>
    </location>
</feature>
<dbReference type="SMART" id="SM00717">
    <property type="entry name" value="SANT"/>
    <property type="match status" value="3"/>
</dbReference>
<keyword evidence="6" id="KW-0539">Nucleus</keyword>
<dbReference type="AlphaFoldDB" id="A0AAD5LDS7"/>
<dbReference type="PANTHER" id="PTHR16466">
    <property type="entry name" value="TELOMERE REPEAT-BINDING FACTOR 2-INTERACTING PROTEIN 1"/>
    <property type="match status" value="1"/>
</dbReference>
<dbReference type="GO" id="GO:0070187">
    <property type="term" value="C:shelterin complex"/>
    <property type="evidence" value="ECO:0007669"/>
    <property type="project" value="TreeGrafter"/>
</dbReference>
<feature type="region of interest" description="Disordered" evidence="7">
    <location>
        <begin position="751"/>
        <end position="779"/>
    </location>
</feature>
<evidence type="ECO:0000256" key="7">
    <source>
        <dbReference type="SAM" id="MobiDB-lite"/>
    </source>
</evidence>
<feature type="region of interest" description="Disordered" evidence="7">
    <location>
        <begin position="924"/>
        <end position="949"/>
    </location>
</feature>
<feature type="compositionally biased region" description="Basic and acidic residues" evidence="7">
    <location>
        <begin position="1155"/>
        <end position="1165"/>
    </location>
</feature>
<feature type="domain" description="Myb-like" evidence="8">
    <location>
        <begin position="501"/>
        <end position="559"/>
    </location>
</feature>
<dbReference type="InterPro" id="IPR001005">
    <property type="entry name" value="SANT/Myb"/>
</dbReference>
<dbReference type="InterPro" id="IPR001357">
    <property type="entry name" value="BRCT_dom"/>
</dbReference>
<evidence type="ECO:0000313" key="9">
    <source>
        <dbReference type="EMBL" id="KAI9555843.1"/>
    </source>
</evidence>
<sequence>MEDENFLALILSNLFRKESNGDAIEFFFRRRRLCPSQNNEELENKLKKLKHQIEKCGGYFGDEPRGCHSIELVFPEHIENIDEVDSDIFKAEYIDECIKCGELLDLEDFRLGKSPYTSININMIMKGHDSWDSVSRISPAKGRKLPDFGPPLQRSPESPKNYVAGKKSRRVEFSIEEDLAILKFLLANNLYDKVGGNTTWKIVHRNFPNHSYHSLSNRFRRFILPNLSKYKGLTNSERNLFNRGVSSDSSSTFSPKKTIQTDNRSSIRNETLTTETTTEAVDHETVLAPICVIAEVSGRNPKAAIKNNADDGLRKKVSSNTLGKTLLLRSIGDVEMEESMPLTPKTVEVLLGNLFRKESNGDAIEFYMQRNHFSRFENSGELEKKYEKLKEQIEKCGGFLGETLASCHAIELMFPEVVGDTAEIESDVFKAEYVEACLKCGDLLDLEDFRLGTSPYDGSININSIMKGNDSWDSVKRKNIRKGRKLPDLESSTESLKGIGSDKKRRNEYSAEEDIAILKFLLLNSLHDKVEENTTWKIVHREFPTHSSQSLRNRFRRHILPNLDNYKDLTNTERNLFSGGSSSDDSCTSLAGKTQKPDAYATLHKENQNDVAVGDISCSEKDTADHIPTPADLELLKIVVDESDLSSNDMDNCDTVTSPAPSTKGRKAKEKDIGEFTVETDKCILKYIITHKRYTEVSGMKLWMDMQKHIFKQRGWKAIKKRFHDVILKDLESKEYSLDKNVIRKFRGKNLSSSSDQNISSDEDDLHPPSYPKTRKSAPRPYTLKEDKLIINYIVKHERFEEIRGKSLWVDIQNKVLREYDRSWESARNRFLRTLFKNLTRYDLDPEIISKFQRGAVAERHLGGVNDRRSSRPISAKKNTRVNDDSDEDVPKHPALGSNKIITPSKKPTRQLFRQPIIPIPVIFSPQPGPSLPKKKDGSTKVNTAKPEPPAAAAKAAEQLLSKSPEILPIVTKLPTQTLTKTAGATSTASTVSATFFKNQILPTKLQPAPSLRCSVLIKKLTKWELEKYGCKVVPTQKISNSPTGADPPVHPPPASLPPVSPPKASRFTVEISPDLFAARLSAAGSSVLAVAQVNQESGWLSLSSLSRESIRHSRSSESSHDSSTSTVVLECLDKVQTCSPVVTMVSSNIENRSVDNEEHVKADIPDQVSFSSKSKVSDPTQTRISTHSYLELTKDDLSSEGYRTPEG</sequence>
<dbReference type="EMBL" id="WJBH02000007">
    <property type="protein sequence ID" value="KAI9555843.1"/>
    <property type="molecule type" value="Genomic_DNA"/>
</dbReference>
<dbReference type="SUPFAM" id="SSF46689">
    <property type="entry name" value="Homeodomain-like"/>
    <property type="match status" value="3"/>
</dbReference>
<keyword evidence="5" id="KW-0779">Telomere</keyword>
<dbReference type="Proteomes" id="UP000820818">
    <property type="component" value="Linkage Group LG7"/>
</dbReference>
<dbReference type="GO" id="GO:0042162">
    <property type="term" value="F:telomeric DNA binding"/>
    <property type="evidence" value="ECO:0007669"/>
    <property type="project" value="TreeGrafter"/>
</dbReference>
<gene>
    <name evidence="9" type="ORF">GHT06_018360</name>
</gene>
<feature type="region of interest" description="Disordered" evidence="7">
    <location>
        <begin position="863"/>
        <end position="903"/>
    </location>
</feature>
<dbReference type="InterPro" id="IPR039595">
    <property type="entry name" value="TE2IP/Rap1"/>
</dbReference>
<comment type="caution">
    <text evidence="9">The sequence shown here is derived from an EMBL/GenBank/DDBJ whole genome shotgun (WGS) entry which is preliminary data.</text>
</comment>
<name>A0AAD5LDS7_9CRUS</name>
<evidence type="ECO:0000313" key="10">
    <source>
        <dbReference type="Proteomes" id="UP000820818"/>
    </source>
</evidence>
<dbReference type="Gene3D" id="1.10.10.60">
    <property type="entry name" value="Homeodomain-like"/>
    <property type="match status" value="4"/>
</dbReference>
<feature type="compositionally biased region" description="Pro residues" evidence="7">
    <location>
        <begin position="1049"/>
        <end position="1062"/>
    </location>
</feature>
<dbReference type="PROSITE" id="PS50090">
    <property type="entry name" value="MYB_LIKE"/>
    <property type="match status" value="1"/>
</dbReference>
<dbReference type="PANTHER" id="PTHR16466:SF6">
    <property type="entry name" value="TELOMERIC REPEAT-BINDING FACTOR 2-INTERACTING PROTEIN 1"/>
    <property type="match status" value="1"/>
</dbReference>
<evidence type="ECO:0000256" key="3">
    <source>
        <dbReference type="ARBA" id="ARBA00010467"/>
    </source>
</evidence>
<dbReference type="Pfam" id="PF16589">
    <property type="entry name" value="BRCT_2"/>
    <property type="match status" value="1"/>
</dbReference>
<evidence type="ECO:0000256" key="2">
    <source>
        <dbReference type="ARBA" id="ARBA00004574"/>
    </source>
</evidence>
<proteinExistence type="inferred from homology"/>
<evidence type="ECO:0000256" key="6">
    <source>
        <dbReference type="ARBA" id="ARBA00023242"/>
    </source>
</evidence>
<reference evidence="9 10" key="1">
    <citation type="submission" date="2022-05" db="EMBL/GenBank/DDBJ databases">
        <title>A multi-omics perspective on studying reproductive biology in Daphnia sinensis.</title>
        <authorList>
            <person name="Jia J."/>
        </authorList>
    </citation>
    <scope>NUCLEOTIDE SEQUENCE [LARGE SCALE GENOMIC DNA]</scope>
    <source>
        <strain evidence="9 10">WSL</strain>
    </source>
</reference>
<dbReference type="GO" id="GO:0031848">
    <property type="term" value="P:protection from non-homologous end joining at telomere"/>
    <property type="evidence" value="ECO:0007669"/>
    <property type="project" value="TreeGrafter"/>
</dbReference>
<keyword evidence="4" id="KW-0158">Chromosome</keyword>
<feature type="compositionally biased region" description="Polar residues" evidence="7">
    <location>
        <begin position="1169"/>
        <end position="1189"/>
    </location>
</feature>
<dbReference type="FunFam" id="1.10.10.60:FF:000812">
    <property type="match status" value="1"/>
</dbReference>
<dbReference type="InterPro" id="IPR009057">
    <property type="entry name" value="Homeodomain-like_sf"/>
</dbReference>
<accession>A0AAD5LDS7</accession>
<evidence type="ECO:0000256" key="5">
    <source>
        <dbReference type="ARBA" id="ARBA00022895"/>
    </source>
</evidence>
<feature type="region of interest" description="Disordered" evidence="7">
    <location>
        <begin position="649"/>
        <end position="668"/>
    </location>
</feature>
<feature type="compositionally biased region" description="Polar residues" evidence="7">
    <location>
        <begin position="255"/>
        <end position="269"/>
    </location>
</feature>
<keyword evidence="10" id="KW-1185">Reference proteome</keyword>
<feature type="compositionally biased region" description="Basic and acidic residues" evidence="7">
    <location>
        <begin position="881"/>
        <end position="892"/>
    </location>
</feature>
<protein>
    <recommendedName>
        <fullName evidence="8">Myb-like domain-containing protein</fullName>
    </recommendedName>
</protein>
<dbReference type="CDD" id="cd11655">
    <property type="entry name" value="rap1_myb-like"/>
    <property type="match status" value="1"/>
</dbReference>
<dbReference type="GO" id="GO:0010833">
    <property type="term" value="P:telomere maintenance via telomere lengthening"/>
    <property type="evidence" value="ECO:0007669"/>
    <property type="project" value="TreeGrafter"/>
</dbReference>
<feature type="compositionally biased region" description="Basic and acidic residues" evidence="7">
    <location>
        <begin position="1193"/>
        <end position="1208"/>
    </location>
</feature>